<evidence type="ECO:0000313" key="3">
    <source>
        <dbReference type="Proteomes" id="UP000051952"/>
    </source>
</evidence>
<dbReference type="Proteomes" id="UP000051952">
    <property type="component" value="Unassembled WGS sequence"/>
</dbReference>
<evidence type="ECO:0000256" key="1">
    <source>
        <dbReference type="SAM" id="Phobius"/>
    </source>
</evidence>
<dbReference type="AlphaFoldDB" id="A0A0S4IZY4"/>
<proteinExistence type="predicted"/>
<dbReference type="EMBL" id="CYKH01000746">
    <property type="protein sequence ID" value="CUG31328.1"/>
    <property type="molecule type" value="Genomic_DNA"/>
</dbReference>
<evidence type="ECO:0000313" key="2">
    <source>
        <dbReference type="EMBL" id="CUG31328.1"/>
    </source>
</evidence>
<name>A0A0S4IZY4_BODSA</name>
<dbReference type="OMA" id="CMEAVVA"/>
<organism evidence="2 3">
    <name type="scientific">Bodo saltans</name>
    <name type="common">Flagellated protozoan</name>
    <dbReference type="NCBI Taxonomy" id="75058"/>
    <lineage>
        <taxon>Eukaryota</taxon>
        <taxon>Discoba</taxon>
        <taxon>Euglenozoa</taxon>
        <taxon>Kinetoplastea</taxon>
        <taxon>Metakinetoplastina</taxon>
        <taxon>Eubodonida</taxon>
        <taxon>Bodonidae</taxon>
        <taxon>Bodo</taxon>
    </lineage>
</organism>
<dbReference type="VEuPathDB" id="TriTrypDB:BSAL_77430"/>
<dbReference type="Pfam" id="PF14934">
    <property type="entry name" value="TMEM254"/>
    <property type="match status" value="1"/>
</dbReference>
<protein>
    <submittedName>
        <fullName evidence="2">Membrane-associated protein, putative</fullName>
    </submittedName>
</protein>
<keyword evidence="1" id="KW-0472">Membrane</keyword>
<keyword evidence="1" id="KW-0812">Transmembrane</keyword>
<reference evidence="3" key="1">
    <citation type="submission" date="2015-09" db="EMBL/GenBank/DDBJ databases">
        <authorList>
            <consortium name="Pathogen Informatics"/>
        </authorList>
    </citation>
    <scope>NUCLEOTIDE SEQUENCE [LARGE SCALE GENOMIC DNA]</scope>
    <source>
        <strain evidence="3">Lake Konstanz</strain>
    </source>
</reference>
<accession>A0A0S4IZY4</accession>
<keyword evidence="1" id="KW-1133">Transmembrane helix</keyword>
<gene>
    <name evidence="2" type="ORF">BSAL_77430</name>
</gene>
<feature type="transmembrane region" description="Helical" evidence="1">
    <location>
        <begin position="20"/>
        <end position="43"/>
    </location>
</feature>
<keyword evidence="3" id="KW-1185">Reference proteome</keyword>
<dbReference type="InterPro" id="IPR028110">
    <property type="entry name" value="TMEM254"/>
</dbReference>
<sequence length="175" mass="19868">MAPVEKRPKGLSPLLRVQLLYRAPFLAYYFFVIMMILLTLLAWCNVPDASGEHLEKSAEVVVQLEAIKQHMMLTAPGTKRPFFARVFLYHVLNGLYHLALHLGLNFQAVRAICAAAWAAHVFETIHAYRLCRKCKASTLTTSVYLFATFLGGFGQLLPLKQAVLRYEEELEKRGQ</sequence>